<dbReference type="Proteomes" id="UP000637383">
    <property type="component" value="Unassembled WGS sequence"/>
</dbReference>
<keyword evidence="2" id="KW-1185">Reference proteome</keyword>
<name>A0ABR8K332_9NOSO</name>
<sequence>MNSPFPGMNPYLENPVFWAEVHHRLITALADTIEENIPPEYRVAIEQRTYLSEDSDSLLVGIPDVSVFTKQISSQQYSVTNSQTSTSDGITVIIPLPEHITENYLEIREVSTGFVVTSIEVLSPKNKRPGEGRKAYELKRKQILASLSNLVEIDFLRAGKPMLILGEFPPTDYQIIVSRSVTRPQAKLYGFSIREPIPVFPLPLQSEDTEPVLNLQSLLHGIYNRARYHLAINYNQEPVPPLKPEDALWSDMLLREQGLRTNSDV</sequence>
<dbReference type="EMBL" id="JACJTU010000001">
    <property type="protein sequence ID" value="MBD2732657.1"/>
    <property type="molecule type" value="Genomic_DNA"/>
</dbReference>
<protein>
    <submittedName>
        <fullName evidence="1">DUF4058 family protein</fullName>
    </submittedName>
</protein>
<evidence type="ECO:0000313" key="1">
    <source>
        <dbReference type="EMBL" id="MBD2732657.1"/>
    </source>
</evidence>
<reference evidence="1 2" key="1">
    <citation type="journal article" date="2020" name="ISME J.">
        <title>Comparative genomics reveals insights into cyanobacterial evolution and habitat adaptation.</title>
        <authorList>
            <person name="Chen M.Y."/>
            <person name="Teng W.K."/>
            <person name="Zhao L."/>
            <person name="Hu C.X."/>
            <person name="Zhou Y.K."/>
            <person name="Han B.P."/>
            <person name="Song L.R."/>
            <person name="Shu W.S."/>
        </authorList>
    </citation>
    <scope>NUCLEOTIDE SEQUENCE [LARGE SCALE GENOMIC DNA]</scope>
    <source>
        <strain evidence="1 2">FACHB-159</strain>
    </source>
</reference>
<dbReference type="RefSeq" id="WP_190953364.1">
    <property type="nucleotide sequence ID" value="NZ_JACJTU010000001.1"/>
</dbReference>
<dbReference type="Pfam" id="PF13267">
    <property type="entry name" value="DUF4058"/>
    <property type="match status" value="1"/>
</dbReference>
<evidence type="ECO:0000313" key="2">
    <source>
        <dbReference type="Proteomes" id="UP000637383"/>
    </source>
</evidence>
<accession>A0ABR8K332</accession>
<comment type="caution">
    <text evidence="1">The sequence shown here is derived from an EMBL/GenBank/DDBJ whole genome shotgun (WGS) entry which is preliminary data.</text>
</comment>
<proteinExistence type="predicted"/>
<dbReference type="InterPro" id="IPR025132">
    <property type="entry name" value="DUF4058"/>
</dbReference>
<organism evidence="1 2">
    <name type="scientific">Nostoc paludosum FACHB-159</name>
    <dbReference type="NCBI Taxonomy" id="2692908"/>
    <lineage>
        <taxon>Bacteria</taxon>
        <taxon>Bacillati</taxon>
        <taxon>Cyanobacteriota</taxon>
        <taxon>Cyanophyceae</taxon>
        <taxon>Nostocales</taxon>
        <taxon>Nostocaceae</taxon>
        <taxon>Nostoc</taxon>
    </lineage>
</organism>
<gene>
    <name evidence="1" type="ORF">H6H03_01835</name>
</gene>